<evidence type="ECO:0000256" key="1">
    <source>
        <dbReference type="SAM" id="MobiDB-lite"/>
    </source>
</evidence>
<dbReference type="AlphaFoldDB" id="A0A0A9I2T6"/>
<feature type="region of interest" description="Disordered" evidence="1">
    <location>
        <begin position="67"/>
        <end position="91"/>
    </location>
</feature>
<evidence type="ECO:0000313" key="2">
    <source>
        <dbReference type="EMBL" id="JAE39478.1"/>
    </source>
</evidence>
<protein>
    <submittedName>
        <fullName evidence="2">Uncharacterized protein</fullName>
    </submittedName>
</protein>
<dbReference type="EMBL" id="GBRH01158418">
    <property type="protein sequence ID" value="JAE39478.1"/>
    <property type="molecule type" value="Transcribed_RNA"/>
</dbReference>
<proteinExistence type="predicted"/>
<reference evidence="2" key="1">
    <citation type="submission" date="2014-09" db="EMBL/GenBank/DDBJ databases">
        <authorList>
            <person name="Magalhaes I.L.F."/>
            <person name="Oliveira U."/>
            <person name="Santos F.R."/>
            <person name="Vidigal T.H.D.A."/>
            <person name="Brescovit A.D."/>
            <person name="Santos A.J."/>
        </authorList>
    </citation>
    <scope>NUCLEOTIDE SEQUENCE</scope>
    <source>
        <tissue evidence="2">Shoot tissue taken approximately 20 cm above the soil surface</tissue>
    </source>
</reference>
<organism evidence="2">
    <name type="scientific">Arundo donax</name>
    <name type="common">Giant reed</name>
    <name type="synonym">Donax arundinaceus</name>
    <dbReference type="NCBI Taxonomy" id="35708"/>
    <lineage>
        <taxon>Eukaryota</taxon>
        <taxon>Viridiplantae</taxon>
        <taxon>Streptophyta</taxon>
        <taxon>Embryophyta</taxon>
        <taxon>Tracheophyta</taxon>
        <taxon>Spermatophyta</taxon>
        <taxon>Magnoliopsida</taxon>
        <taxon>Liliopsida</taxon>
        <taxon>Poales</taxon>
        <taxon>Poaceae</taxon>
        <taxon>PACMAD clade</taxon>
        <taxon>Arundinoideae</taxon>
        <taxon>Arundineae</taxon>
        <taxon>Arundo</taxon>
    </lineage>
</organism>
<reference evidence="2" key="2">
    <citation type="journal article" date="2015" name="Data Brief">
        <title>Shoot transcriptome of the giant reed, Arundo donax.</title>
        <authorList>
            <person name="Barrero R.A."/>
            <person name="Guerrero F.D."/>
            <person name="Moolhuijzen P."/>
            <person name="Goolsby J.A."/>
            <person name="Tidwell J."/>
            <person name="Bellgard S.E."/>
            <person name="Bellgard M.I."/>
        </authorList>
    </citation>
    <scope>NUCLEOTIDE SEQUENCE</scope>
    <source>
        <tissue evidence="2">Shoot tissue taken approximately 20 cm above the soil surface</tissue>
    </source>
</reference>
<accession>A0A0A9I2T6</accession>
<sequence>MAIEPQTCHAQRQKQWTPFRLLQLSVNLQNNGLGVEQYTRCSTKQTGALVAPFSQVGAPMTTICTDRQGRQDYHGNPSSQKSTALHVNQHA</sequence>
<feature type="compositionally biased region" description="Polar residues" evidence="1">
    <location>
        <begin position="76"/>
        <end position="91"/>
    </location>
</feature>
<name>A0A0A9I2T6_ARUDO</name>